<accession>A0A2P8HQP0</accession>
<keyword evidence="1" id="KW-0472">Membrane</keyword>
<evidence type="ECO:0000313" key="3">
    <source>
        <dbReference type="Proteomes" id="UP000242310"/>
    </source>
</evidence>
<reference evidence="2 3" key="1">
    <citation type="submission" date="2018-03" db="EMBL/GenBank/DDBJ databases">
        <title>Genomic Encyclopedia of Type Strains, Phase III (KMG-III): the genomes of soil and plant-associated and newly described type strains.</title>
        <authorList>
            <person name="Whitman W."/>
        </authorList>
    </citation>
    <scope>NUCLEOTIDE SEQUENCE [LARGE SCALE GENOMIC DNA]</scope>
    <source>
        <strain evidence="2 3">CGMCC 1.07653</strain>
    </source>
</reference>
<organism evidence="2 3">
    <name type="scientific">Salsuginibacillus halophilus</name>
    <dbReference type="NCBI Taxonomy" id="517424"/>
    <lineage>
        <taxon>Bacteria</taxon>
        <taxon>Bacillati</taxon>
        <taxon>Bacillota</taxon>
        <taxon>Bacilli</taxon>
        <taxon>Bacillales</taxon>
        <taxon>Bacillaceae</taxon>
        <taxon>Salsuginibacillus</taxon>
    </lineage>
</organism>
<dbReference type="OrthoDB" id="1902994at2"/>
<dbReference type="PANTHER" id="PTHR40078:SF1">
    <property type="entry name" value="INTEGRAL MEMBRANE PROTEIN"/>
    <property type="match status" value="1"/>
</dbReference>
<comment type="caution">
    <text evidence="2">The sequence shown here is derived from an EMBL/GenBank/DDBJ whole genome shotgun (WGS) entry which is preliminary data.</text>
</comment>
<dbReference type="EMBL" id="PYAV01000004">
    <property type="protein sequence ID" value="PSL48529.1"/>
    <property type="molecule type" value="Genomic_DNA"/>
</dbReference>
<name>A0A2P8HQP0_9BACI</name>
<dbReference type="RefSeq" id="WP_106588097.1">
    <property type="nucleotide sequence ID" value="NZ_PYAV01000004.1"/>
</dbReference>
<proteinExistence type="predicted"/>
<sequence>MRNHFKIFSFYIVGVLFLSFGISLMILADLGAGPWDAFYVGLSTSFGFTMGSWVFMVGCLLILLNGYLLRKIPDASAVITIFLVGIFVDFWQLIVFSGFTPASTWMQVAFLSTGLGFAAAGISSYLQSQFARNPIDQLMMAVHFRTGFSLRMSKTLLEIFVLVLAFIVGGPIGIGTIIIALSLGPLIQIFYPRIEQLRLRWTAPAAQTS</sequence>
<protein>
    <recommendedName>
        <fullName evidence="4">Membrane protein YczE</fullName>
    </recommendedName>
</protein>
<evidence type="ECO:0000313" key="2">
    <source>
        <dbReference type="EMBL" id="PSL48529.1"/>
    </source>
</evidence>
<dbReference type="PANTHER" id="PTHR40078">
    <property type="entry name" value="INTEGRAL MEMBRANE PROTEIN-RELATED"/>
    <property type="match status" value="1"/>
</dbReference>
<gene>
    <name evidence="2" type="ORF">B0H94_104130</name>
</gene>
<feature type="transmembrane region" description="Helical" evidence="1">
    <location>
        <begin position="75"/>
        <end position="99"/>
    </location>
</feature>
<feature type="transmembrane region" description="Helical" evidence="1">
    <location>
        <begin position="7"/>
        <end position="28"/>
    </location>
</feature>
<evidence type="ECO:0000256" key="1">
    <source>
        <dbReference type="SAM" id="Phobius"/>
    </source>
</evidence>
<dbReference type="Proteomes" id="UP000242310">
    <property type="component" value="Unassembled WGS sequence"/>
</dbReference>
<keyword evidence="1" id="KW-0812">Transmembrane</keyword>
<dbReference type="AlphaFoldDB" id="A0A2P8HQP0"/>
<keyword evidence="1" id="KW-1133">Transmembrane helix</keyword>
<dbReference type="InterPro" id="IPR038750">
    <property type="entry name" value="YczE/YyaS-like"/>
</dbReference>
<evidence type="ECO:0008006" key="4">
    <source>
        <dbReference type="Google" id="ProtNLM"/>
    </source>
</evidence>
<feature type="transmembrane region" description="Helical" evidence="1">
    <location>
        <begin position="105"/>
        <end position="127"/>
    </location>
</feature>
<dbReference type="Pfam" id="PF19700">
    <property type="entry name" value="DUF6198"/>
    <property type="match status" value="1"/>
</dbReference>
<feature type="transmembrane region" description="Helical" evidence="1">
    <location>
        <begin position="48"/>
        <end position="68"/>
    </location>
</feature>
<keyword evidence="3" id="KW-1185">Reference proteome</keyword>